<dbReference type="PANTHER" id="PTHR46546">
    <property type="entry name" value="SHEWANELLA-LIKE PROTEIN PHOSPHATASE 1"/>
    <property type="match status" value="1"/>
</dbReference>
<dbReference type="AlphaFoldDB" id="A0A6F8PQ47"/>
<evidence type="ECO:0000313" key="2">
    <source>
        <dbReference type="Proteomes" id="UP000501466"/>
    </source>
</evidence>
<gene>
    <name evidence="1" type="ORF">THMIRHAT_19030</name>
</gene>
<evidence type="ECO:0000313" key="1">
    <source>
        <dbReference type="EMBL" id="BBP44157.1"/>
    </source>
</evidence>
<dbReference type="RefSeq" id="WP_173291904.1">
    <property type="nucleotide sequence ID" value="NZ_AP021888.1"/>
</dbReference>
<dbReference type="EMBL" id="AP021888">
    <property type="protein sequence ID" value="BBP44157.1"/>
    <property type="molecule type" value="Genomic_DNA"/>
</dbReference>
<accession>A0A6F8PQ47</accession>
<proteinExistence type="predicted"/>
<protein>
    <recommendedName>
        <fullName evidence="3">Calcineurin-like phosphoesterase domain-containing protein</fullName>
    </recommendedName>
</protein>
<organism evidence="1 2">
    <name type="scientific">Thiosulfativibrio zosterae</name>
    <dbReference type="NCBI Taxonomy" id="2675053"/>
    <lineage>
        <taxon>Bacteria</taxon>
        <taxon>Pseudomonadati</taxon>
        <taxon>Pseudomonadota</taxon>
        <taxon>Gammaproteobacteria</taxon>
        <taxon>Thiotrichales</taxon>
        <taxon>Piscirickettsiaceae</taxon>
        <taxon>Thiosulfativibrio</taxon>
    </lineage>
</organism>
<keyword evidence="2" id="KW-1185">Reference proteome</keyword>
<dbReference type="InterPro" id="IPR029052">
    <property type="entry name" value="Metallo-depent_PP-like"/>
</dbReference>
<sequence>MNAQFPPKRYSHQATAWQPPLSEHFTTSHWQFPQNDTVFFCDLHADADAFLRSLKASYLISQTSSLGKITLTTQGLSTNIIIGGDCFDKGPSNLKLLSLMGQLRQQGAHLILLAGNHDIRIYAGLLALDHPNDPKQSHFFTRMGRKTSALFAEIFQTYFIDAGLTAKDLSALSNSEIKQALFPATDWAEHFSQQAKNHLTPSEFTKEIRQIAFKQTDFLNACQEKGLNLQQVYWAVHKARELFISAQGDFSWFFQELALLHREGSYLFCHAGLDDRITHWIKTRSIEQVNTHFKTQLQQGDLFNIYYNEFGNVFRTKYRTTDKPLTHKGAATLKSMGIYAIVNGHRSHENGQQLYGRNGLLNFECDTQLNANCRQKSQMTTPGFSATLFYSNGVVSAICSELPHIKMFDPRYLHQRLA</sequence>
<dbReference type="PANTHER" id="PTHR46546:SF4">
    <property type="entry name" value="SHEWANELLA-LIKE PROTEIN PHOSPHATASE 1"/>
    <property type="match status" value="1"/>
</dbReference>
<dbReference type="SUPFAM" id="SSF56300">
    <property type="entry name" value="Metallo-dependent phosphatases"/>
    <property type="match status" value="1"/>
</dbReference>
<dbReference type="Gene3D" id="3.60.21.10">
    <property type="match status" value="1"/>
</dbReference>
<dbReference type="Proteomes" id="UP000501466">
    <property type="component" value="Chromosome"/>
</dbReference>
<evidence type="ECO:0008006" key="3">
    <source>
        <dbReference type="Google" id="ProtNLM"/>
    </source>
</evidence>
<dbReference type="KEGG" id="tzo:THMIRHAT_19030"/>
<reference evidence="2" key="1">
    <citation type="submission" date="2019-11" db="EMBL/GenBank/DDBJ databases">
        <title>Isolation and characterization of two novel species in the genus Thiomicrorhabdus.</title>
        <authorList>
            <person name="Mochizuki J."/>
            <person name="Kojima H."/>
            <person name="Fukui M."/>
        </authorList>
    </citation>
    <scope>NUCLEOTIDE SEQUENCE [LARGE SCALE GENOMIC DNA]</scope>
    <source>
        <strain evidence="2">AkT22</strain>
    </source>
</reference>
<name>A0A6F8PQ47_9GAMM</name>